<organism>
    <name type="scientific">Ixodes scapularis</name>
    <name type="common">Black-legged tick</name>
    <name type="synonym">Deer tick</name>
    <dbReference type="NCBI Taxonomy" id="6945"/>
    <lineage>
        <taxon>Eukaryota</taxon>
        <taxon>Metazoa</taxon>
        <taxon>Ecdysozoa</taxon>
        <taxon>Arthropoda</taxon>
        <taxon>Chelicerata</taxon>
        <taxon>Arachnida</taxon>
        <taxon>Acari</taxon>
        <taxon>Parasitiformes</taxon>
        <taxon>Ixodida</taxon>
        <taxon>Ixodoidea</taxon>
        <taxon>Ixodidae</taxon>
        <taxon>Ixodinae</taxon>
        <taxon>Ixodes</taxon>
    </lineage>
</organism>
<dbReference type="Pfam" id="PF00291">
    <property type="entry name" value="PALP"/>
    <property type="match status" value="1"/>
</dbReference>
<dbReference type="EMBL" id="ABJB010706839">
    <property type="status" value="NOT_ANNOTATED_CDS"/>
    <property type="molecule type" value="Genomic_DNA"/>
</dbReference>
<dbReference type="FunFam" id="3.40.50.1100:FF:000118">
    <property type="entry name" value="Related to CYS4-cystathionine beta-synthase"/>
    <property type="match status" value="1"/>
</dbReference>
<dbReference type="AlphaFoldDB" id="B7QJ62"/>
<dbReference type="Gene3D" id="3.10.580.10">
    <property type="entry name" value="CBS-domain"/>
    <property type="match status" value="1"/>
</dbReference>
<dbReference type="HOGENOM" id="CLU_021018_0_0_1"/>
<feature type="domain" description="Tryptophan synthase beta chain-like PALP" evidence="4">
    <location>
        <begin position="2"/>
        <end position="128"/>
    </location>
</feature>
<keyword evidence="7" id="KW-1185">Reference proteome</keyword>
<evidence type="ECO:0000256" key="2">
    <source>
        <dbReference type="ARBA" id="ARBA00007103"/>
    </source>
</evidence>
<protein>
    <submittedName>
        <fullName evidence="5 6">Cysteine synthase, putative</fullName>
        <ecNumber evidence="5">4.2.1.22</ecNumber>
    </submittedName>
</protein>
<evidence type="ECO:0000256" key="3">
    <source>
        <dbReference type="ARBA" id="ARBA00022898"/>
    </source>
</evidence>
<dbReference type="InParanoid" id="B7QJ62"/>
<dbReference type="GO" id="GO:0006535">
    <property type="term" value="P:cysteine biosynthetic process from serine"/>
    <property type="evidence" value="ECO:0000318"/>
    <property type="project" value="GO_Central"/>
</dbReference>
<evidence type="ECO:0000313" key="6">
    <source>
        <dbReference type="EnsemblMetazoa" id="ISCW013852-PA"/>
    </source>
</evidence>
<dbReference type="InterPro" id="IPR036052">
    <property type="entry name" value="TrpB-like_PALP_sf"/>
</dbReference>
<dbReference type="InterPro" id="IPR001926">
    <property type="entry name" value="TrpB-like_PALP"/>
</dbReference>
<dbReference type="GO" id="GO:0004122">
    <property type="term" value="F:cystathionine beta-synthase activity"/>
    <property type="evidence" value="ECO:0000318"/>
    <property type="project" value="GO_Central"/>
</dbReference>
<dbReference type="VEuPathDB" id="VectorBase:ISCW013852"/>
<dbReference type="FunCoup" id="B7QJ62">
    <property type="interactions" value="259"/>
</dbReference>
<dbReference type="InterPro" id="IPR050214">
    <property type="entry name" value="Cys_Synth/Cystath_Beta-Synth"/>
</dbReference>
<dbReference type="Gene3D" id="3.40.50.1100">
    <property type="match status" value="1"/>
</dbReference>
<dbReference type="EC" id="4.2.1.22" evidence="5"/>
<accession>B7QJ62</accession>
<dbReference type="SUPFAM" id="SSF54631">
    <property type="entry name" value="CBS-domain pair"/>
    <property type="match status" value="1"/>
</dbReference>
<comment type="similarity">
    <text evidence="2">Belongs to the cysteine synthase/cystathionine beta-synthase family.</text>
</comment>
<name>B7QJ62_IXOSC</name>
<dbReference type="GO" id="GO:0005737">
    <property type="term" value="C:cytoplasm"/>
    <property type="evidence" value="ECO:0000318"/>
    <property type="project" value="GO_Central"/>
</dbReference>
<reference evidence="6" key="2">
    <citation type="submission" date="2020-05" db="UniProtKB">
        <authorList>
            <consortium name="EnsemblMetazoa"/>
        </authorList>
    </citation>
    <scope>IDENTIFICATION</scope>
    <source>
        <strain evidence="6">wikel</strain>
    </source>
</reference>
<dbReference type="EMBL" id="ABJB010225375">
    <property type="status" value="NOT_ANNOTATED_CDS"/>
    <property type="molecule type" value="Genomic_DNA"/>
</dbReference>
<evidence type="ECO:0000256" key="1">
    <source>
        <dbReference type="ARBA" id="ARBA00001933"/>
    </source>
</evidence>
<dbReference type="InterPro" id="IPR046342">
    <property type="entry name" value="CBS_dom_sf"/>
</dbReference>
<keyword evidence="5" id="KW-0456">Lyase</keyword>
<evidence type="ECO:0000313" key="7">
    <source>
        <dbReference type="Proteomes" id="UP000001555"/>
    </source>
</evidence>
<gene>
    <name evidence="5" type="ORF">IscW_ISCW013852</name>
</gene>
<proteinExistence type="inferred from homology"/>
<reference evidence="5 7" key="1">
    <citation type="submission" date="2008-03" db="EMBL/GenBank/DDBJ databases">
        <title>Annotation of Ixodes scapularis.</title>
        <authorList>
            <consortium name="Ixodes scapularis Genome Project Consortium"/>
            <person name="Caler E."/>
            <person name="Hannick L.I."/>
            <person name="Bidwell S."/>
            <person name="Joardar V."/>
            <person name="Thiagarajan M."/>
            <person name="Amedeo P."/>
            <person name="Galinsky K.J."/>
            <person name="Schobel S."/>
            <person name="Inman J."/>
            <person name="Hostetler J."/>
            <person name="Miller J."/>
            <person name="Hammond M."/>
            <person name="Megy K."/>
            <person name="Lawson D."/>
            <person name="Kodira C."/>
            <person name="Sutton G."/>
            <person name="Meyer J."/>
            <person name="Hill C.A."/>
            <person name="Birren B."/>
            <person name="Nene V."/>
            <person name="Collins F."/>
            <person name="Alarcon-Chaidez F."/>
            <person name="Wikel S."/>
            <person name="Strausberg R."/>
        </authorList>
    </citation>
    <scope>NUCLEOTIDE SEQUENCE [LARGE SCALE GENOMIC DNA]</scope>
    <source>
        <strain evidence="7">Wikel</strain>
        <strain evidence="5">Wikel colony</strain>
    </source>
</reference>
<dbReference type="PANTHER" id="PTHR10314">
    <property type="entry name" value="CYSTATHIONINE BETA-SYNTHASE"/>
    <property type="match status" value="1"/>
</dbReference>
<dbReference type="EnsemblMetazoa" id="ISCW013852-RA">
    <property type="protein sequence ID" value="ISCW013852-PA"/>
    <property type="gene ID" value="ISCW013852"/>
</dbReference>
<dbReference type="STRING" id="6945.B7QJ62"/>
<comment type="cofactor">
    <cofactor evidence="1">
        <name>pyridoxal 5'-phosphate</name>
        <dbReference type="ChEBI" id="CHEBI:597326"/>
    </cofactor>
</comment>
<dbReference type="VEuPathDB" id="VectorBase:ISCP_027070"/>
<dbReference type="PaxDb" id="6945-B7QJ62"/>
<dbReference type="EMBL" id="DS950408">
    <property type="protein sequence ID" value="EEC18884.1"/>
    <property type="molecule type" value="Genomic_DNA"/>
</dbReference>
<evidence type="ECO:0000259" key="4">
    <source>
        <dbReference type="Pfam" id="PF00291"/>
    </source>
</evidence>
<keyword evidence="3" id="KW-0663">Pyridoxal phosphate</keyword>
<dbReference type="OrthoDB" id="728at2759"/>
<dbReference type="SUPFAM" id="SSF53686">
    <property type="entry name" value="Tryptophan synthase beta subunit-like PLP-dependent enzymes"/>
    <property type="match status" value="1"/>
</dbReference>
<dbReference type="Proteomes" id="UP000001555">
    <property type="component" value="Unassembled WGS sequence"/>
</dbReference>
<sequence length="268" mass="29058">MVVMGAGTGGTITGVARKIKEKLPDCKIIGVDPQGSILAVGADEPDDPRVTMYDVEGIGYDFIPTVLERELVDKWYKSNDSSSFLMARKLISAEGLLCGGSSGAAMSVAVHAAKSLKPGQKCVVVLPDGVRNYMTKFLSDTWMVERGFMDLSSEMSSKHCMVLGMVSLGNLMSKILARLIDTGTPVSKAAYDQFKKVTLDTTLGKLSTILEHGHFALVVAEQMQVAGTASMRKEVVIGIVTNIDLLRYITKREKRGDLHSLKEKEPID</sequence>
<evidence type="ECO:0000313" key="5">
    <source>
        <dbReference type="EMBL" id="EEC18884.1"/>
    </source>
</evidence>
<dbReference type="VEuPathDB" id="VectorBase:ISCI013852"/>